<evidence type="ECO:0000259" key="2">
    <source>
        <dbReference type="PROSITE" id="PS50943"/>
    </source>
</evidence>
<dbReference type="GO" id="GO:0003677">
    <property type="term" value="F:DNA binding"/>
    <property type="evidence" value="ECO:0007669"/>
    <property type="project" value="UniProtKB-KW"/>
</dbReference>
<dbReference type="PROSITE" id="PS50943">
    <property type="entry name" value="HTH_CROC1"/>
    <property type="match status" value="1"/>
</dbReference>
<dbReference type="PANTHER" id="PTHR46797">
    <property type="entry name" value="HTH-TYPE TRANSCRIPTIONAL REGULATOR"/>
    <property type="match status" value="1"/>
</dbReference>
<sequence>MQDRAFYERIGAKFQSERERQKITREHMAEQINISSKFLYEIESGRKGFSCEIFRNMCKYLHVNADYILEEDDVASSQMRIETMTRDFSIEEMNYLVKMIEGIREMRKAYEQNDKIG</sequence>
<reference evidence="3 4" key="1">
    <citation type="submission" date="2020-08" db="EMBL/GenBank/DDBJ databases">
        <authorList>
            <person name="Liu C."/>
            <person name="Sun Q."/>
        </authorList>
    </citation>
    <scope>NUCLEOTIDE SEQUENCE [LARGE SCALE GENOMIC DNA]</scope>
    <source>
        <strain evidence="3 4">NSJ-4</strain>
    </source>
</reference>
<evidence type="ECO:0000256" key="1">
    <source>
        <dbReference type="ARBA" id="ARBA00023125"/>
    </source>
</evidence>
<organism evidence="3 4">
    <name type="scientific">Wujia chipingensis</name>
    <dbReference type="NCBI Taxonomy" id="2763670"/>
    <lineage>
        <taxon>Bacteria</taxon>
        <taxon>Bacillati</taxon>
        <taxon>Bacillota</taxon>
        <taxon>Clostridia</taxon>
        <taxon>Lachnospirales</taxon>
        <taxon>Lachnospiraceae</taxon>
        <taxon>Wujia</taxon>
    </lineage>
</organism>
<gene>
    <name evidence="3" type="ORF">H9Q76_12535</name>
</gene>
<dbReference type="SMART" id="SM00530">
    <property type="entry name" value="HTH_XRE"/>
    <property type="match status" value="1"/>
</dbReference>
<dbReference type="CDD" id="cd00093">
    <property type="entry name" value="HTH_XRE"/>
    <property type="match status" value="1"/>
</dbReference>
<dbReference type="Proteomes" id="UP000515819">
    <property type="component" value="Chromosome"/>
</dbReference>
<dbReference type="AlphaFoldDB" id="A0A7G9FLT9"/>
<dbReference type="PANTHER" id="PTHR46797:SF1">
    <property type="entry name" value="METHYLPHOSPHONATE SYNTHASE"/>
    <property type="match status" value="1"/>
</dbReference>
<evidence type="ECO:0000313" key="3">
    <source>
        <dbReference type="EMBL" id="QNL99520.1"/>
    </source>
</evidence>
<dbReference type="GO" id="GO:0003700">
    <property type="term" value="F:DNA-binding transcription factor activity"/>
    <property type="evidence" value="ECO:0007669"/>
    <property type="project" value="TreeGrafter"/>
</dbReference>
<dbReference type="Pfam" id="PF12844">
    <property type="entry name" value="HTH_19"/>
    <property type="match status" value="1"/>
</dbReference>
<dbReference type="GO" id="GO:0005829">
    <property type="term" value="C:cytosol"/>
    <property type="evidence" value="ECO:0007669"/>
    <property type="project" value="TreeGrafter"/>
</dbReference>
<keyword evidence="1" id="KW-0238">DNA-binding</keyword>
<dbReference type="InterPro" id="IPR001387">
    <property type="entry name" value="Cro/C1-type_HTH"/>
</dbReference>
<dbReference type="KEGG" id="wcp:H9Q76_12535"/>
<proteinExistence type="predicted"/>
<dbReference type="SUPFAM" id="SSF47413">
    <property type="entry name" value="lambda repressor-like DNA-binding domains"/>
    <property type="match status" value="1"/>
</dbReference>
<evidence type="ECO:0000313" key="4">
    <source>
        <dbReference type="Proteomes" id="UP000515819"/>
    </source>
</evidence>
<accession>A0A7G9FLT9</accession>
<dbReference type="InterPro" id="IPR010982">
    <property type="entry name" value="Lambda_DNA-bd_dom_sf"/>
</dbReference>
<name>A0A7G9FLT9_9FIRM</name>
<dbReference type="InterPro" id="IPR050807">
    <property type="entry name" value="TransReg_Diox_bact_type"/>
</dbReference>
<feature type="domain" description="HTH cro/C1-type" evidence="2">
    <location>
        <begin position="14"/>
        <end position="68"/>
    </location>
</feature>
<dbReference type="EMBL" id="CP060632">
    <property type="protein sequence ID" value="QNL99520.1"/>
    <property type="molecule type" value="Genomic_DNA"/>
</dbReference>
<protein>
    <submittedName>
        <fullName evidence="3">Helix-turn-helix transcriptional regulator</fullName>
    </submittedName>
</protein>
<dbReference type="RefSeq" id="WP_021985928.1">
    <property type="nucleotide sequence ID" value="NZ_CP060632.1"/>
</dbReference>
<dbReference type="Gene3D" id="1.10.260.40">
    <property type="entry name" value="lambda repressor-like DNA-binding domains"/>
    <property type="match status" value="1"/>
</dbReference>
<keyword evidence="4" id="KW-1185">Reference proteome</keyword>